<evidence type="ECO:0000313" key="4">
    <source>
        <dbReference type="EMBL" id="STF94645.1"/>
    </source>
</evidence>
<evidence type="ECO:0000313" key="3">
    <source>
        <dbReference type="EMBL" id="STC88899.1"/>
    </source>
</evidence>
<dbReference type="RefSeq" id="WP_000143995.1">
    <property type="nucleotide sequence ID" value="NZ_BFLY01000020.1"/>
</dbReference>
<dbReference type="Gene3D" id="3.40.50.300">
    <property type="entry name" value="P-loop containing nucleotide triphosphate hydrolases"/>
    <property type="match status" value="1"/>
</dbReference>
<dbReference type="AlphaFoldDB" id="A0A0A0GC65"/>
<reference evidence="2" key="5">
    <citation type="submission" date="2020-06" db="EMBL/GenBank/DDBJ databases">
        <authorList>
            <person name="Ramsay J.P."/>
            <person name="Colombi E."/>
            <person name="Mowlaboccus S."/>
        </authorList>
    </citation>
    <scope>NUCLEOTIDE SEQUENCE</scope>
    <source>
        <strain evidence="2">EC2</strain>
    </source>
</reference>
<proteinExistence type="predicted"/>
<dbReference type="Proteomes" id="UP000254647">
    <property type="component" value="Unassembled WGS sequence"/>
</dbReference>
<evidence type="ECO:0000313" key="8">
    <source>
        <dbReference type="Proteomes" id="UP000254716"/>
    </source>
</evidence>
<dbReference type="EMBL" id="UGCV01000008">
    <property type="protein sequence ID" value="STJ17922.1"/>
    <property type="molecule type" value="Genomic_DNA"/>
</dbReference>
<sequence length="568" mass="65122">MTFRKNEPRCDEPSEMTGTEQRLFIMTKLSNPWWRLNHLYKIQNEKGELVTFRMRPAQRQLFRSMHNKNIILKARQLGFSTAIDIYLLDQALFIPHLKCGIVAQDKQAASEIFRTKIAVPFDHLPDWLRASFTIVERRSGASGGYILFGHGSSIQVATSFRSGTVQRLHISEHGKICAKYPAKAKELRTGTLNAVSDECIIFDESTAEGVGGDFYEMSNRAQEITASGLALTPQDYKFHFYAWWQDLKYSARVPESGLKLSREKTAYFSAVEKAMNITLTDEQKHWYICKETEQREEMKQEFPSTPQEAFLTSGRRVFSAESTLQAESFCSPPLIVYDIEPVTGTKTKAQSLRDGNKAEQHRTLMNYLLVWELPDPDEEYVCGADTAEGLEHGDRSSLDIIRCSNGEQVAHWFGHLDAELFAHLIAQVCRMYNNAFVGPERNNHGHAVILKLRELYPTRYIYNEQHLDQAYDDDTPRLGWLTTRQSKPVLTEGMKTLLNNGLSGIRWSGTLSEMNTYVYDAKGSMNAQEGCFDDQLMSYMIAQEMRARMPVRVKQKTDKRRTTHWMAH</sequence>
<dbReference type="Gene3D" id="3.30.420.240">
    <property type="match status" value="1"/>
</dbReference>
<dbReference type="EMBL" id="UFXW01000004">
    <property type="protein sequence ID" value="STC88899.1"/>
    <property type="molecule type" value="Genomic_DNA"/>
</dbReference>
<reference evidence="10" key="4">
    <citation type="submission" date="2020-06" db="EMBL/GenBank/DDBJ databases">
        <title>Identification and Characterisation of Fosfomycin Resistance in Escherichia coli Urinary Tract Infection Isolates from Australia.</title>
        <authorList>
            <person name="Mowlaboccus S."/>
            <person name="Daley D."/>
            <person name="Pang S."/>
            <person name="Gottlieb T."/>
            <person name="Nimmo G.R."/>
            <person name="George N."/>
            <person name="Korman T.M."/>
            <person name="Strietberg R."/>
            <person name="Robson J."/>
            <person name="Peachey G."/>
            <person name="Collignon P."/>
            <person name="Bradbury S."/>
            <person name="Colombi E."/>
            <person name="Ramsay J.P."/>
            <person name="Rogers B.A."/>
            <person name="Coombs G.W."/>
        </authorList>
    </citation>
    <scope>NUCLEOTIDE SEQUENCE [LARGE SCALE GENOMIC DNA]</scope>
    <source>
        <strain evidence="10">EC2</strain>
    </source>
</reference>
<dbReference type="Proteomes" id="UP000392867">
    <property type="component" value="Unassembled WGS sequence"/>
</dbReference>
<protein>
    <submittedName>
        <fullName evidence="1 3">Terminase</fullName>
    </submittedName>
</protein>
<reference evidence="2" key="3">
    <citation type="journal article" date="2020" name="Int. J. Antimicrob. Agents">
        <title>Identification and characterisation of fosfomycin resistance in Escherichia coli urinary tract infection isolates from Australia.</title>
        <authorList>
            <person name="Mowlaboccus S."/>
            <person name="Daley D."/>
            <person name="Pang S."/>
            <person name="Gottlieb T."/>
            <person name="Merlino J."/>
            <person name="Nimmo G.R."/>
            <person name="George N."/>
            <person name="Korman T.M."/>
            <person name="Streitberg R."/>
            <person name="Robson J."/>
            <person name="Peachey G."/>
            <person name="Collignon P."/>
            <person name="Bradbury S."/>
            <person name="Colombi E."/>
            <person name="Ramsay J.P."/>
            <person name="Rogers B.A."/>
            <person name="Coombs G.W."/>
        </authorList>
    </citation>
    <scope>NUCLEOTIDE SEQUENCE</scope>
    <source>
        <strain evidence="2">EC2</strain>
    </source>
</reference>
<dbReference type="EMBL" id="UGAK01000003">
    <property type="protein sequence ID" value="STF94645.1"/>
    <property type="molecule type" value="Genomic_DNA"/>
</dbReference>
<evidence type="ECO:0000313" key="5">
    <source>
        <dbReference type="EMBL" id="STJ17922.1"/>
    </source>
</evidence>
<name>A0A0A0GC65_ECOLX</name>
<dbReference type="Proteomes" id="UP000254716">
    <property type="component" value="Unassembled WGS sequence"/>
</dbReference>
<evidence type="ECO:0000313" key="7">
    <source>
        <dbReference type="Proteomes" id="UP000254647"/>
    </source>
</evidence>
<gene>
    <name evidence="1" type="ORF">FVB16_02420</name>
    <name evidence="2" type="ORF">HX136_12895</name>
    <name evidence="3" type="ORF">NCTC10767_04924</name>
    <name evidence="4" type="ORF">NCTC7927_03507</name>
    <name evidence="5" type="ORF">NCTC9081_03392</name>
</gene>
<evidence type="ECO:0000313" key="2">
    <source>
        <dbReference type="EMBL" id="QLG57674.1"/>
    </source>
</evidence>
<evidence type="ECO:0000313" key="10">
    <source>
        <dbReference type="Proteomes" id="UP000509796"/>
    </source>
</evidence>
<dbReference type="InterPro" id="IPR027417">
    <property type="entry name" value="P-loop_NTPase"/>
</dbReference>
<evidence type="ECO:0000313" key="1">
    <source>
        <dbReference type="EMBL" id="MPU47732.1"/>
    </source>
</evidence>
<dbReference type="Proteomes" id="UP000509796">
    <property type="component" value="Chromosome"/>
</dbReference>
<dbReference type="EMBL" id="VOTT01000012">
    <property type="protein sequence ID" value="MPU47732.1"/>
    <property type="molecule type" value="Genomic_DNA"/>
</dbReference>
<organism evidence="1 9">
    <name type="scientific">Escherichia coli</name>
    <dbReference type="NCBI Taxonomy" id="562"/>
    <lineage>
        <taxon>Bacteria</taxon>
        <taxon>Pseudomonadati</taxon>
        <taxon>Pseudomonadota</taxon>
        <taxon>Gammaproteobacteria</taxon>
        <taxon>Enterobacterales</taxon>
        <taxon>Enterobacteriaceae</taxon>
        <taxon>Escherichia</taxon>
    </lineage>
</organism>
<evidence type="ECO:0000313" key="6">
    <source>
        <dbReference type="Proteomes" id="UP000254043"/>
    </source>
</evidence>
<reference evidence="6 7" key="1">
    <citation type="submission" date="2018-06" db="EMBL/GenBank/DDBJ databases">
        <authorList>
            <consortium name="Pathogen Informatics"/>
            <person name="Doyle S."/>
        </authorList>
    </citation>
    <scope>NUCLEOTIDE SEQUENCE [LARGE SCALE GENOMIC DNA]</scope>
    <source>
        <strain evidence="3 7">NCTC10767</strain>
        <strain evidence="4 6">NCTC7927</strain>
        <strain evidence="5 8">NCTC9081</strain>
    </source>
</reference>
<evidence type="ECO:0000313" key="9">
    <source>
        <dbReference type="Proteomes" id="UP000392867"/>
    </source>
</evidence>
<reference evidence="1 9" key="2">
    <citation type="submission" date="2019-08" db="EMBL/GenBank/DDBJ databases">
        <title>Identification of Water Treatment Resistant and Multidrug Resistant Urinary Pathogenic Escherichia coli in Wastewater.</title>
        <authorList>
            <person name="Neumann N."/>
        </authorList>
    </citation>
    <scope>NUCLEOTIDE SEQUENCE [LARGE SCALE GENOMIC DNA]</scope>
    <source>
        <strain evidence="1 9">WU2356</strain>
    </source>
</reference>
<accession>A0A0A0GC65</accession>
<dbReference type="Proteomes" id="UP000254043">
    <property type="component" value="Unassembled WGS sequence"/>
</dbReference>
<dbReference type="EMBL" id="CP058571">
    <property type="protein sequence ID" value="QLG57674.1"/>
    <property type="molecule type" value="Genomic_DNA"/>
</dbReference>